<gene>
    <name evidence="2" type="ORF">J2T57_004193</name>
</gene>
<protein>
    <submittedName>
        <fullName evidence="2">LEA14-like dessication related protein</fullName>
    </submittedName>
</protein>
<dbReference type="SUPFAM" id="SSF117070">
    <property type="entry name" value="LEA14-like"/>
    <property type="match status" value="1"/>
</dbReference>
<dbReference type="SMART" id="SM00769">
    <property type="entry name" value="WHy"/>
    <property type="match status" value="1"/>
</dbReference>
<evidence type="ECO:0000313" key="3">
    <source>
        <dbReference type="Proteomes" id="UP001205843"/>
    </source>
</evidence>
<proteinExistence type="predicted"/>
<accession>A0AAE3G7C5</accession>
<dbReference type="RefSeq" id="WP_253484840.1">
    <property type="nucleotide sequence ID" value="NZ_JALJXV010000013.1"/>
</dbReference>
<dbReference type="GO" id="GO:0009269">
    <property type="term" value="P:response to desiccation"/>
    <property type="evidence" value="ECO:0007669"/>
    <property type="project" value="InterPro"/>
</dbReference>
<evidence type="ECO:0000259" key="1">
    <source>
        <dbReference type="SMART" id="SM00769"/>
    </source>
</evidence>
<dbReference type="PROSITE" id="PS51257">
    <property type="entry name" value="PROKAR_LIPOPROTEIN"/>
    <property type="match status" value="1"/>
</dbReference>
<dbReference type="Gene3D" id="2.60.40.1820">
    <property type="match status" value="1"/>
</dbReference>
<dbReference type="Proteomes" id="UP001205843">
    <property type="component" value="Unassembled WGS sequence"/>
</dbReference>
<evidence type="ECO:0000313" key="2">
    <source>
        <dbReference type="EMBL" id="MCP1677019.1"/>
    </source>
</evidence>
<dbReference type="InterPro" id="IPR004864">
    <property type="entry name" value="LEA_2"/>
</dbReference>
<organism evidence="2 3">
    <name type="scientific">Natronocella acetinitrilica</name>
    <dbReference type="NCBI Taxonomy" id="414046"/>
    <lineage>
        <taxon>Bacteria</taxon>
        <taxon>Pseudomonadati</taxon>
        <taxon>Pseudomonadota</taxon>
        <taxon>Gammaproteobacteria</taxon>
        <taxon>Chromatiales</taxon>
        <taxon>Ectothiorhodospiraceae</taxon>
        <taxon>Natronocella</taxon>
    </lineage>
</organism>
<sequence length="154" mass="17370">MILRGALAILTFAAVLLGGCAALQPEIKEPTYKLDSVELLQLGLTEQRFRLTLLVDNPNNRALPVRELRYSVDLEGIPLADGKSEERFTLPANTELPVHLEVRTRLLQSLPELMQKMDGSTRQLAYELRGEVDYGTLIRGTRPFERRGRLTLDL</sequence>
<dbReference type="Pfam" id="PF03168">
    <property type="entry name" value="LEA_2"/>
    <property type="match status" value="1"/>
</dbReference>
<keyword evidence="3" id="KW-1185">Reference proteome</keyword>
<dbReference type="InterPro" id="IPR013990">
    <property type="entry name" value="WHy-dom"/>
</dbReference>
<feature type="domain" description="Water stress and hypersensitive response" evidence="1">
    <location>
        <begin position="32"/>
        <end position="151"/>
    </location>
</feature>
<dbReference type="EMBL" id="JALJXV010000013">
    <property type="protein sequence ID" value="MCP1677019.1"/>
    <property type="molecule type" value="Genomic_DNA"/>
</dbReference>
<comment type="caution">
    <text evidence="2">The sequence shown here is derived from an EMBL/GenBank/DDBJ whole genome shotgun (WGS) entry which is preliminary data.</text>
</comment>
<dbReference type="AlphaFoldDB" id="A0AAE3G7C5"/>
<reference evidence="2" key="1">
    <citation type="submission" date="2022-03" db="EMBL/GenBank/DDBJ databases">
        <title>Genomic Encyclopedia of Type Strains, Phase III (KMG-III): the genomes of soil and plant-associated and newly described type strains.</title>
        <authorList>
            <person name="Whitman W."/>
        </authorList>
    </citation>
    <scope>NUCLEOTIDE SEQUENCE</scope>
    <source>
        <strain evidence="2">ANL 6-2</strain>
    </source>
</reference>
<name>A0AAE3G7C5_9GAMM</name>